<proteinExistence type="predicted"/>
<dbReference type="InterPro" id="IPR024311">
    <property type="entry name" value="Lipocalin-like"/>
</dbReference>
<protein>
    <recommendedName>
        <fullName evidence="1">Lipocalin-like domain-containing protein</fullName>
    </recommendedName>
</protein>
<dbReference type="OrthoDB" id="8370150at2"/>
<evidence type="ECO:0000313" key="2">
    <source>
        <dbReference type="EMBL" id="TDH58126.1"/>
    </source>
</evidence>
<reference evidence="2 3" key="1">
    <citation type="journal article" date="2016" name="J. Microbiol.">
        <title>Dankookia rubra gen. nov., sp. nov., an alphaproteobacterium isolated from sediment of a shallow stream.</title>
        <authorList>
            <person name="Kim W.H."/>
            <person name="Kim D.H."/>
            <person name="Kang K."/>
            <person name="Ahn T.Y."/>
        </authorList>
    </citation>
    <scope>NUCLEOTIDE SEQUENCE [LARGE SCALE GENOMIC DNA]</scope>
    <source>
        <strain evidence="2 3">JCM30602</strain>
    </source>
</reference>
<accession>A0A4R5Q5Z6</accession>
<dbReference type="Proteomes" id="UP000295096">
    <property type="component" value="Unassembled WGS sequence"/>
</dbReference>
<evidence type="ECO:0000259" key="1">
    <source>
        <dbReference type="Pfam" id="PF13924"/>
    </source>
</evidence>
<organism evidence="2 3">
    <name type="scientific">Dankookia rubra</name>
    <dbReference type="NCBI Taxonomy" id="1442381"/>
    <lineage>
        <taxon>Bacteria</taxon>
        <taxon>Pseudomonadati</taxon>
        <taxon>Pseudomonadota</taxon>
        <taxon>Alphaproteobacteria</taxon>
        <taxon>Acetobacterales</taxon>
        <taxon>Roseomonadaceae</taxon>
        <taxon>Dankookia</taxon>
    </lineage>
</organism>
<evidence type="ECO:0000313" key="3">
    <source>
        <dbReference type="Proteomes" id="UP000295096"/>
    </source>
</evidence>
<gene>
    <name evidence="2" type="ORF">E2C06_34195</name>
</gene>
<dbReference type="AlphaFoldDB" id="A0A4R5Q5Z6"/>
<keyword evidence="3" id="KW-1185">Reference proteome</keyword>
<feature type="domain" description="Lipocalin-like" evidence="1">
    <location>
        <begin position="37"/>
        <end position="163"/>
    </location>
</feature>
<dbReference type="EMBL" id="SMSJ01000151">
    <property type="protein sequence ID" value="TDH58126.1"/>
    <property type="molecule type" value="Genomic_DNA"/>
</dbReference>
<sequence length="174" mass="18644">MSGLPACLATSGIDPRGAAAMTDRDGDRAWPEASSVVGTWELVSMAWTYPDGRTIEPWGTPAGRLAYDAAGNVVALLMHEARNEAGGRTSTPDVQPQYSAYFGTYRVDPGHGVITHRVVGSLNGANASGELRRSFAFEGDDLILGFTTERDGVPVVRRLVWRRSPSAPAAWKDP</sequence>
<comment type="caution">
    <text evidence="2">The sequence shown here is derived from an EMBL/GenBank/DDBJ whole genome shotgun (WGS) entry which is preliminary data.</text>
</comment>
<dbReference type="Pfam" id="PF13924">
    <property type="entry name" value="Lipocalin_5"/>
    <property type="match status" value="1"/>
</dbReference>
<name>A0A4R5Q5Z6_9PROT</name>